<reference evidence="1 2" key="1">
    <citation type="journal article" date="2019" name="Sci. Rep.">
        <title>Orb-weaving spider Araneus ventricosus genome elucidates the spidroin gene catalogue.</title>
        <authorList>
            <person name="Kono N."/>
            <person name="Nakamura H."/>
            <person name="Ohtoshi R."/>
            <person name="Moran D.A.P."/>
            <person name="Shinohara A."/>
            <person name="Yoshida Y."/>
            <person name="Fujiwara M."/>
            <person name="Mori M."/>
            <person name="Tomita M."/>
            <person name="Arakawa K."/>
        </authorList>
    </citation>
    <scope>NUCLEOTIDE SEQUENCE [LARGE SCALE GENOMIC DNA]</scope>
</reference>
<evidence type="ECO:0000313" key="2">
    <source>
        <dbReference type="Proteomes" id="UP000499080"/>
    </source>
</evidence>
<dbReference type="EMBL" id="BGPR01000069">
    <property type="protein sequence ID" value="GBL90161.1"/>
    <property type="molecule type" value="Genomic_DNA"/>
</dbReference>
<gene>
    <name evidence="1" type="ORF">AVEN_135495_1</name>
</gene>
<evidence type="ECO:0000313" key="1">
    <source>
        <dbReference type="EMBL" id="GBL90161.1"/>
    </source>
</evidence>
<proteinExistence type="predicted"/>
<accession>A0A4Y2BD15</accession>
<dbReference type="Proteomes" id="UP000499080">
    <property type="component" value="Unassembled WGS sequence"/>
</dbReference>
<keyword evidence="2" id="KW-1185">Reference proteome</keyword>
<protein>
    <submittedName>
        <fullName evidence="1">Uncharacterized protein</fullName>
    </submittedName>
</protein>
<name>A0A4Y2BD15_ARAVE</name>
<organism evidence="1 2">
    <name type="scientific">Araneus ventricosus</name>
    <name type="common">Orbweaver spider</name>
    <name type="synonym">Epeira ventricosa</name>
    <dbReference type="NCBI Taxonomy" id="182803"/>
    <lineage>
        <taxon>Eukaryota</taxon>
        <taxon>Metazoa</taxon>
        <taxon>Ecdysozoa</taxon>
        <taxon>Arthropoda</taxon>
        <taxon>Chelicerata</taxon>
        <taxon>Arachnida</taxon>
        <taxon>Araneae</taxon>
        <taxon>Araneomorphae</taxon>
        <taxon>Entelegynae</taxon>
        <taxon>Araneoidea</taxon>
        <taxon>Araneidae</taxon>
        <taxon>Araneus</taxon>
    </lineage>
</organism>
<sequence>MFAKFFSTSPFVLITFTELPPPCHQGFLNDSRCNSLSTEARVLIGVTDHGPTPPEAEYPALFGLFSIRTLWRQNGAPVPVPEAITATERVGCTWDKRNYWVRTGSVVETGNYEHNDLFFILEK</sequence>
<dbReference type="AlphaFoldDB" id="A0A4Y2BD15"/>
<comment type="caution">
    <text evidence="1">The sequence shown here is derived from an EMBL/GenBank/DDBJ whole genome shotgun (WGS) entry which is preliminary data.</text>
</comment>